<protein>
    <submittedName>
        <fullName evidence="2">Uncharacterized protein</fullName>
    </submittedName>
</protein>
<dbReference type="EMBL" id="LLZZ01000110">
    <property type="protein sequence ID" value="KTB06204.1"/>
    <property type="molecule type" value="Genomic_DNA"/>
</dbReference>
<reference evidence="2 3" key="1">
    <citation type="submission" date="2015-10" db="EMBL/GenBank/DDBJ databases">
        <title>Draft genomes sequences of Candida glabrata isolates 1A, 1B, 2A, 2B, 3A and 3B.</title>
        <authorList>
            <person name="Haavelsrud O.E."/>
            <person name="Gaustad P."/>
        </authorList>
    </citation>
    <scope>NUCLEOTIDE SEQUENCE [LARGE SCALE GENOMIC DNA]</scope>
    <source>
        <strain evidence="2">910700640</strain>
    </source>
</reference>
<evidence type="ECO:0000313" key="3">
    <source>
        <dbReference type="Proteomes" id="UP000054886"/>
    </source>
</evidence>
<dbReference type="Proteomes" id="UP000054886">
    <property type="component" value="Unassembled WGS sequence"/>
</dbReference>
<name>A0A0W0D6D5_CANGB</name>
<comment type="caution">
    <text evidence="2">The sequence shown here is derived from an EMBL/GenBank/DDBJ whole genome shotgun (WGS) entry which is preliminary data.</text>
</comment>
<dbReference type="AlphaFoldDB" id="A0A0W0D6D5"/>
<dbReference type="VEuPathDB" id="FungiDB:CAGL0G09537g"/>
<feature type="compositionally biased region" description="Basic and acidic residues" evidence="1">
    <location>
        <begin position="14"/>
        <end position="41"/>
    </location>
</feature>
<accession>A0A0W0D6D5</accession>
<sequence length="85" mass="9699">MSNESTIEPDTPPADDRMKSRDTADKDGGETHNGKKDYGKVKHWVEVEQGIPVKSFTSYTLNLSGWVREDQKKEVKDERKDTSDK</sequence>
<evidence type="ECO:0000256" key="1">
    <source>
        <dbReference type="SAM" id="MobiDB-lite"/>
    </source>
</evidence>
<evidence type="ECO:0000313" key="2">
    <source>
        <dbReference type="EMBL" id="KTB06204.1"/>
    </source>
</evidence>
<dbReference type="VEuPathDB" id="FungiDB:B1J91_G09537g"/>
<dbReference type="VEuPathDB" id="FungiDB:GWK60_G09251"/>
<feature type="region of interest" description="Disordered" evidence="1">
    <location>
        <begin position="1"/>
        <end position="41"/>
    </location>
</feature>
<proteinExistence type="predicted"/>
<dbReference type="VEuPathDB" id="FungiDB:GVI51_G09383"/>
<organism evidence="2 3">
    <name type="scientific">Candida glabrata</name>
    <name type="common">Yeast</name>
    <name type="synonym">Torulopsis glabrata</name>
    <dbReference type="NCBI Taxonomy" id="5478"/>
    <lineage>
        <taxon>Eukaryota</taxon>
        <taxon>Fungi</taxon>
        <taxon>Dikarya</taxon>
        <taxon>Ascomycota</taxon>
        <taxon>Saccharomycotina</taxon>
        <taxon>Saccharomycetes</taxon>
        <taxon>Saccharomycetales</taxon>
        <taxon>Saccharomycetaceae</taxon>
        <taxon>Nakaseomyces</taxon>
    </lineage>
</organism>
<gene>
    <name evidence="2" type="ORF">AO440_001876</name>
</gene>